<dbReference type="EMBL" id="AVOT02010028">
    <property type="protein sequence ID" value="MBW0489335.1"/>
    <property type="molecule type" value="Genomic_DNA"/>
</dbReference>
<keyword evidence="3" id="KW-1185">Reference proteome</keyword>
<sequence length="248" mass="27815">MKFLIQLHCHYTRAHCSNIQAQRPFLGFDLVEEDYIPLGIQSQANTPVTPSKPEGSKGKGKRHSEGLITTKKCTPIATQRNIKQQNSASIQGKPTLTTCTGKITIINPAVNFQGEFLKSEDSQFVQGTVKGKYPKKIKFLTACKHFQRNQPEDREGLSRTRRPGRGHLGHSGGWRDTEGNHTHPAIHFTTLEEPQTRQLERHGSSSSAPPTAQRFISTQQQQQEVQPGILLGRTWSKFPEDLSQKDII</sequence>
<accession>A0A9Q3CUI8</accession>
<proteinExistence type="predicted"/>
<evidence type="ECO:0000313" key="3">
    <source>
        <dbReference type="Proteomes" id="UP000765509"/>
    </source>
</evidence>
<feature type="compositionally biased region" description="Basic residues" evidence="1">
    <location>
        <begin position="159"/>
        <end position="168"/>
    </location>
</feature>
<feature type="region of interest" description="Disordered" evidence="1">
    <location>
        <begin position="42"/>
        <end position="64"/>
    </location>
</feature>
<evidence type="ECO:0000256" key="1">
    <source>
        <dbReference type="SAM" id="MobiDB-lite"/>
    </source>
</evidence>
<feature type="region of interest" description="Disordered" evidence="1">
    <location>
        <begin position="149"/>
        <end position="182"/>
    </location>
</feature>
<gene>
    <name evidence="2" type="ORF">O181_029050</name>
</gene>
<reference evidence="2" key="1">
    <citation type="submission" date="2021-03" db="EMBL/GenBank/DDBJ databases">
        <title>Draft genome sequence of rust myrtle Austropuccinia psidii MF-1, a brazilian biotype.</title>
        <authorList>
            <person name="Quecine M.C."/>
            <person name="Pachon D.M.R."/>
            <person name="Bonatelli M.L."/>
            <person name="Correr F.H."/>
            <person name="Franceschini L.M."/>
            <person name="Leite T.F."/>
            <person name="Margarido G.R.A."/>
            <person name="Almeida C.A."/>
            <person name="Ferrarezi J.A."/>
            <person name="Labate C.A."/>
        </authorList>
    </citation>
    <scope>NUCLEOTIDE SEQUENCE</scope>
    <source>
        <strain evidence="2">MF-1</strain>
    </source>
</reference>
<feature type="compositionally biased region" description="Polar residues" evidence="1">
    <location>
        <begin position="204"/>
        <end position="225"/>
    </location>
</feature>
<organism evidence="2 3">
    <name type="scientific">Austropuccinia psidii MF-1</name>
    <dbReference type="NCBI Taxonomy" id="1389203"/>
    <lineage>
        <taxon>Eukaryota</taxon>
        <taxon>Fungi</taxon>
        <taxon>Dikarya</taxon>
        <taxon>Basidiomycota</taxon>
        <taxon>Pucciniomycotina</taxon>
        <taxon>Pucciniomycetes</taxon>
        <taxon>Pucciniales</taxon>
        <taxon>Sphaerophragmiaceae</taxon>
        <taxon>Austropuccinia</taxon>
    </lineage>
</organism>
<dbReference type="Proteomes" id="UP000765509">
    <property type="component" value="Unassembled WGS sequence"/>
</dbReference>
<feature type="region of interest" description="Disordered" evidence="1">
    <location>
        <begin position="196"/>
        <end position="227"/>
    </location>
</feature>
<dbReference type="AlphaFoldDB" id="A0A9Q3CUI8"/>
<name>A0A9Q3CUI8_9BASI</name>
<comment type="caution">
    <text evidence="2">The sequence shown here is derived from an EMBL/GenBank/DDBJ whole genome shotgun (WGS) entry which is preliminary data.</text>
</comment>
<evidence type="ECO:0000313" key="2">
    <source>
        <dbReference type="EMBL" id="MBW0489335.1"/>
    </source>
</evidence>
<protein>
    <submittedName>
        <fullName evidence="2">Uncharacterized protein</fullName>
    </submittedName>
</protein>